<gene>
    <name evidence="8" type="ORF">K1Y72_18180</name>
</gene>
<dbReference type="EMBL" id="JAIBOA010000011">
    <property type="protein sequence ID" value="MBW8484316.1"/>
    <property type="molecule type" value="Genomic_DNA"/>
</dbReference>
<dbReference type="InterPro" id="IPR002328">
    <property type="entry name" value="ADH_Zn_CS"/>
</dbReference>
<dbReference type="CDD" id="cd08279">
    <property type="entry name" value="Zn_ADH_class_III"/>
    <property type="match status" value="1"/>
</dbReference>
<dbReference type="Pfam" id="PF08240">
    <property type="entry name" value="ADH_N"/>
    <property type="match status" value="1"/>
</dbReference>
<dbReference type="Proteomes" id="UP000774570">
    <property type="component" value="Unassembled WGS sequence"/>
</dbReference>
<evidence type="ECO:0000256" key="1">
    <source>
        <dbReference type="ARBA" id="ARBA00008072"/>
    </source>
</evidence>
<dbReference type="InterPro" id="IPR020843">
    <property type="entry name" value="ER"/>
</dbReference>
<dbReference type="InterPro" id="IPR036291">
    <property type="entry name" value="NAD(P)-bd_dom_sf"/>
</dbReference>
<evidence type="ECO:0000313" key="8">
    <source>
        <dbReference type="EMBL" id="MBW8484316.1"/>
    </source>
</evidence>
<accession>A0ABS7FVK9</accession>
<evidence type="ECO:0000256" key="3">
    <source>
        <dbReference type="ARBA" id="ARBA00022833"/>
    </source>
</evidence>
<evidence type="ECO:0000256" key="5">
    <source>
        <dbReference type="ARBA" id="ARBA00023027"/>
    </source>
</evidence>
<comment type="cofactor">
    <cofactor evidence="6">
        <name>Zn(2+)</name>
        <dbReference type="ChEBI" id="CHEBI:29105"/>
    </cofactor>
</comment>
<feature type="domain" description="Enoyl reductase (ER)" evidence="7">
    <location>
        <begin position="11"/>
        <end position="360"/>
    </location>
</feature>
<proteinExistence type="inferred from homology"/>
<dbReference type="PROSITE" id="PS00059">
    <property type="entry name" value="ADH_ZINC"/>
    <property type="match status" value="1"/>
</dbReference>
<dbReference type="RefSeq" id="WP_220167558.1">
    <property type="nucleotide sequence ID" value="NZ_JAIBOA010000011.1"/>
</dbReference>
<keyword evidence="3 6" id="KW-0862">Zinc</keyword>
<dbReference type="InterPro" id="IPR011032">
    <property type="entry name" value="GroES-like_sf"/>
</dbReference>
<evidence type="ECO:0000313" key="9">
    <source>
        <dbReference type="Proteomes" id="UP000774570"/>
    </source>
</evidence>
<dbReference type="InterPro" id="IPR013154">
    <property type="entry name" value="ADH-like_N"/>
</dbReference>
<dbReference type="SMART" id="SM00829">
    <property type="entry name" value="PKS_ER"/>
    <property type="match status" value="1"/>
</dbReference>
<comment type="caution">
    <text evidence="8">The sequence shown here is derived from an EMBL/GenBank/DDBJ whole genome shotgun (WGS) entry which is preliminary data.</text>
</comment>
<evidence type="ECO:0000259" key="7">
    <source>
        <dbReference type="SMART" id="SM00829"/>
    </source>
</evidence>
<comment type="similarity">
    <text evidence="1 6">Belongs to the zinc-containing alcohol dehydrogenase family.</text>
</comment>
<dbReference type="PANTHER" id="PTHR43880">
    <property type="entry name" value="ALCOHOL DEHYDROGENASE"/>
    <property type="match status" value="1"/>
</dbReference>
<dbReference type="Gene3D" id="3.40.50.720">
    <property type="entry name" value="NAD(P)-binding Rossmann-like Domain"/>
    <property type="match status" value="1"/>
</dbReference>
<keyword evidence="9" id="KW-1185">Reference proteome</keyword>
<dbReference type="InterPro" id="IPR013149">
    <property type="entry name" value="ADH-like_C"/>
</dbReference>
<evidence type="ECO:0000256" key="4">
    <source>
        <dbReference type="ARBA" id="ARBA00023002"/>
    </source>
</evidence>
<reference evidence="8 9" key="1">
    <citation type="submission" date="2021-07" db="EMBL/GenBank/DDBJ databases">
        <title>Actinomadura sp. PM05-2 isolated from lichen.</title>
        <authorList>
            <person name="Somphong A."/>
            <person name="Phongsopitanun W."/>
            <person name="Tanasupawat S."/>
            <person name="Peongsungnone V."/>
        </authorList>
    </citation>
    <scope>NUCLEOTIDE SEQUENCE [LARGE SCALE GENOMIC DNA]</scope>
    <source>
        <strain evidence="8 9">PM05-2</strain>
    </source>
</reference>
<keyword evidence="2 6" id="KW-0479">Metal-binding</keyword>
<keyword evidence="4" id="KW-0560">Oxidoreductase</keyword>
<evidence type="ECO:0000256" key="6">
    <source>
        <dbReference type="RuleBase" id="RU361277"/>
    </source>
</evidence>
<sequence>MARAAVLHAVGDTELDLRDDVTTIDPGPTQVKIKIKATGVCHSDLSTMTGVLPSVPPTVVGHEGAGVVTEVGDQVTAVAPGDHVVVNWTPNCGTCGECRRGQPYLCITFITQAFTEPAFRLGDGTPAFGMAGAGTWAEELVMPWQAAIKIDEDVPFEYAALLGCGIPTGVGAAFHTADIRPGDKVAVVGAGGVGLSVIQGAKIAGAATIVAVDPNEAKHPIAKQFGATHTATLDSLEDTKNLLTAGQGFDTVFEVVGKSAAITTAWNATRRGGDVIVVGAGAADDNWSQSAFGLLFDGKSLKASLYGECDLRRDIPVFVDLWRAGKLDLDGLISRRIRFEDLNDAIRALAAGEVIRQVVLFD</sequence>
<dbReference type="PANTHER" id="PTHR43880:SF12">
    <property type="entry name" value="ALCOHOL DEHYDROGENASE CLASS-3"/>
    <property type="match status" value="1"/>
</dbReference>
<evidence type="ECO:0000256" key="2">
    <source>
        <dbReference type="ARBA" id="ARBA00022723"/>
    </source>
</evidence>
<dbReference type="Gene3D" id="3.90.180.10">
    <property type="entry name" value="Medium-chain alcohol dehydrogenases, catalytic domain"/>
    <property type="match status" value="1"/>
</dbReference>
<dbReference type="Pfam" id="PF00107">
    <property type="entry name" value="ADH_zinc_N"/>
    <property type="match status" value="1"/>
</dbReference>
<name>A0ABS7FVK9_9ACTN</name>
<dbReference type="SUPFAM" id="SSF50129">
    <property type="entry name" value="GroES-like"/>
    <property type="match status" value="2"/>
</dbReference>
<protein>
    <submittedName>
        <fullName evidence="8">Zn-dependent alcohol dehydrogenase</fullName>
    </submittedName>
</protein>
<dbReference type="SUPFAM" id="SSF51735">
    <property type="entry name" value="NAD(P)-binding Rossmann-fold domains"/>
    <property type="match status" value="1"/>
</dbReference>
<organism evidence="8 9">
    <name type="scientific">Actinomadura parmotrematis</name>
    <dbReference type="NCBI Taxonomy" id="2864039"/>
    <lineage>
        <taxon>Bacteria</taxon>
        <taxon>Bacillati</taxon>
        <taxon>Actinomycetota</taxon>
        <taxon>Actinomycetes</taxon>
        <taxon>Streptosporangiales</taxon>
        <taxon>Thermomonosporaceae</taxon>
        <taxon>Actinomadura</taxon>
    </lineage>
</organism>
<keyword evidence="5" id="KW-0520">NAD</keyword>